<feature type="region of interest" description="Disordered" evidence="1">
    <location>
        <begin position="354"/>
        <end position="513"/>
    </location>
</feature>
<feature type="compositionally biased region" description="Polar residues" evidence="1">
    <location>
        <begin position="416"/>
        <end position="474"/>
    </location>
</feature>
<feature type="compositionally biased region" description="Low complexity" evidence="1">
    <location>
        <begin position="281"/>
        <end position="293"/>
    </location>
</feature>
<accession>A0A0G4GSA4</accession>
<dbReference type="EMBL" id="CDMZ01001484">
    <property type="protein sequence ID" value="CEM33268.1"/>
    <property type="molecule type" value="Genomic_DNA"/>
</dbReference>
<sequence>MKRHTTSAKTDALTMVPPQQGYSQFRRASEGGHSGVIPVGTPSVPSIPSHVTAQEQEQQPIHVRVGERASTASLRSHSRGRKSRPHSAKNSLAEPPAGFEPSMPPQPPPHTHHQARHTVALAAALVPEEEARRHSAVPASPARSGLLQTGLYGEAEEDQIRSRSPSPVPSQRQSAYGEIHGGPPMGQLAYAPAQGFGPPIPPEEQMGVYGDPRQVGGDGDRAWEAREAVLEARKAILSKAIENCRLSSEVLIKESDPTTNNSRDQRTSAARAVDPSPPRSRSPSSRRASRVSSGGSGSLRREKSKKSVALAVLPPEEAMQTSWEGPPPSRGFAPRLDTGERPVANFRATLHTIEQPHNQLLSADPRVASQQRMGGRHTLAEPLVQGPASLLRSRSGSPDEAKTVSFGSFARRQSQEKSTAVTAARRQPSTNPYSPPQGQRYTHASIPQQEQTRPGNVQGRTSAPSLGQQIYSQGGTFGVAGRSDLSRGSMFSSTGKPRISPMEFSPGRKGTLG</sequence>
<protein>
    <submittedName>
        <fullName evidence="2">Uncharacterized protein</fullName>
    </submittedName>
</protein>
<feature type="compositionally biased region" description="Polar residues" evidence="1">
    <location>
        <begin position="43"/>
        <end position="59"/>
    </location>
</feature>
<gene>
    <name evidence="2" type="ORF">Cvel_23098</name>
</gene>
<feature type="region of interest" description="Disordered" evidence="1">
    <location>
        <begin position="247"/>
        <end position="341"/>
    </location>
</feature>
<feature type="region of interest" description="Disordered" evidence="1">
    <location>
        <begin position="1"/>
        <end position="219"/>
    </location>
</feature>
<evidence type="ECO:0000313" key="2">
    <source>
        <dbReference type="EMBL" id="CEM33268.1"/>
    </source>
</evidence>
<feature type="compositionally biased region" description="Low complexity" evidence="1">
    <location>
        <begin position="162"/>
        <end position="174"/>
    </location>
</feature>
<dbReference type="VEuPathDB" id="CryptoDB:Cvel_23098"/>
<proteinExistence type="predicted"/>
<organism evidence="2">
    <name type="scientific">Chromera velia CCMP2878</name>
    <dbReference type="NCBI Taxonomy" id="1169474"/>
    <lineage>
        <taxon>Eukaryota</taxon>
        <taxon>Sar</taxon>
        <taxon>Alveolata</taxon>
        <taxon>Colpodellida</taxon>
        <taxon>Chromeraceae</taxon>
        <taxon>Chromera</taxon>
    </lineage>
</organism>
<dbReference type="AlphaFoldDB" id="A0A0G4GSA4"/>
<reference evidence="2" key="1">
    <citation type="submission" date="2014-11" db="EMBL/GenBank/DDBJ databases">
        <authorList>
            <person name="Otto D Thomas"/>
            <person name="Naeem Raeece"/>
        </authorList>
    </citation>
    <scope>NUCLEOTIDE SEQUENCE</scope>
</reference>
<feature type="compositionally biased region" description="Basic residues" evidence="1">
    <location>
        <begin position="76"/>
        <end position="87"/>
    </location>
</feature>
<evidence type="ECO:0000256" key="1">
    <source>
        <dbReference type="SAM" id="MobiDB-lite"/>
    </source>
</evidence>
<name>A0A0G4GSA4_9ALVE</name>